<dbReference type="AlphaFoldDB" id="A0A2T2YDD3"/>
<evidence type="ECO:0000313" key="2">
    <source>
        <dbReference type="EMBL" id="PSR53504.1"/>
    </source>
</evidence>
<keyword evidence="3" id="KW-1185">Reference proteome</keyword>
<dbReference type="GO" id="GO:0009231">
    <property type="term" value="P:riboflavin biosynthetic process"/>
    <property type="evidence" value="ECO:0007669"/>
    <property type="project" value="InterPro"/>
</dbReference>
<accession>A0A2T2YDD3</accession>
<reference evidence="2 3" key="1">
    <citation type="submission" date="2018-03" db="EMBL/GenBank/DDBJ databases">
        <title>Adhaeribacter sp. HMF7605 Genome sequencing and assembly.</title>
        <authorList>
            <person name="Kang H."/>
            <person name="Kang J."/>
            <person name="Cha I."/>
            <person name="Kim H."/>
            <person name="Joh K."/>
        </authorList>
    </citation>
    <scope>NUCLEOTIDE SEQUENCE [LARGE SCALE GENOMIC DNA]</scope>
    <source>
        <strain evidence="2 3">HMF7605</strain>
    </source>
</reference>
<name>A0A2T2YDD3_9BACT</name>
<dbReference type="SUPFAM" id="SSF53597">
    <property type="entry name" value="Dihydrofolate reductase-like"/>
    <property type="match status" value="1"/>
</dbReference>
<dbReference type="EMBL" id="PYFT01000001">
    <property type="protein sequence ID" value="PSR53504.1"/>
    <property type="molecule type" value="Genomic_DNA"/>
</dbReference>
<protein>
    <recommendedName>
        <fullName evidence="1">Bacterial bifunctional deaminase-reductase C-terminal domain-containing protein</fullName>
    </recommendedName>
</protein>
<dbReference type="InterPro" id="IPR002734">
    <property type="entry name" value="RibDG_C"/>
</dbReference>
<proteinExistence type="predicted"/>
<evidence type="ECO:0000313" key="3">
    <source>
        <dbReference type="Proteomes" id="UP000240357"/>
    </source>
</evidence>
<sequence>MKQEPFLPMLQRGRMRLLPSTWWPILRNMKRQEGKPIFAHGGVSFAQNLVKHGLVDEFRFSIHSVAIGKGISGCVTIPI</sequence>
<gene>
    <name evidence="2" type="ORF">AHMF7605_08180</name>
</gene>
<dbReference type="GO" id="GO:0008703">
    <property type="term" value="F:5-amino-6-(5-phosphoribosylamino)uracil reductase activity"/>
    <property type="evidence" value="ECO:0007669"/>
    <property type="project" value="InterPro"/>
</dbReference>
<evidence type="ECO:0000259" key="1">
    <source>
        <dbReference type="Pfam" id="PF01872"/>
    </source>
</evidence>
<dbReference type="InterPro" id="IPR024072">
    <property type="entry name" value="DHFR-like_dom_sf"/>
</dbReference>
<feature type="domain" description="Bacterial bifunctional deaminase-reductase C-terminal" evidence="1">
    <location>
        <begin position="24"/>
        <end position="69"/>
    </location>
</feature>
<dbReference type="Proteomes" id="UP000240357">
    <property type="component" value="Unassembled WGS sequence"/>
</dbReference>
<dbReference type="Pfam" id="PF01872">
    <property type="entry name" value="RibD_C"/>
    <property type="match status" value="1"/>
</dbReference>
<organism evidence="2 3">
    <name type="scientific">Adhaeribacter arboris</name>
    <dbReference type="NCBI Taxonomy" id="2072846"/>
    <lineage>
        <taxon>Bacteria</taxon>
        <taxon>Pseudomonadati</taxon>
        <taxon>Bacteroidota</taxon>
        <taxon>Cytophagia</taxon>
        <taxon>Cytophagales</taxon>
        <taxon>Hymenobacteraceae</taxon>
        <taxon>Adhaeribacter</taxon>
    </lineage>
</organism>
<dbReference type="Gene3D" id="3.40.430.10">
    <property type="entry name" value="Dihydrofolate Reductase, subunit A"/>
    <property type="match status" value="1"/>
</dbReference>
<comment type="caution">
    <text evidence="2">The sequence shown here is derived from an EMBL/GenBank/DDBJ whole genome shotgun (WGS) entry which is preliminary data.</text>
</comment>